<dbReference type="STRING" id="102285.A0A0R3TUH8"/>
<name>A0A0R3TUH8_RODNA</name>
<dbReference type="Gene3D" id="1.10.555.10">
    <property type="entry name" value="Rho GTPase activation protein"/>
    <property type="match status" value="1"/>
</dbReference>
<evidence type="ECO:0000256" key="3">
    <source>
        <dbReference type="ARBA" id="ARBA00022753"/>
    </source>
</evidence>
<dbReference type="InterPro" id="IPR008936">
    <property type="entry name" value="Rho_GTPase_activation_prot"/>
</dbReference>
<sequence>MCFVCPYRFTRFQELDLNLAGMALNKQSPSPFESKWLFLLETSLEGLLHSRSSALQSRWAKRTGGGFNRKAIVRLAGLLLVVYVSNRLQSHSVVSDICLQTVPTGMFNLMGNKGSVGVRLTVYNHSICLLNCHLAAGTANCERRNQDYGEIARKMIFERRLPNEPPQYVRINDHDQVFLFGDLNYRVAGLELAENLAAISRRDYSLLLKFDELLTQQSLGQTLQGYREGNIGFAPTYKFDLTSNSYSTVDGRVPSYCDRILWKGKYVEQISYRSHEVFRLSDHKPVSAYFKIGARCVNPRLFTRAYEAGIRCQDLYYNMLLPQATLSTQEVDFGPVLFEDIRQATISLTNTGHASLEFTFSQEGAAAFPPWLHVSPPKAKVERGETSAYINFRNAQFRSLLINVYLFATGESCEIQVDVCVSPDVVSSVQSGAVPLSCIIVLTLVGGKDFFVSITGRFVPTSFGLPLTLLLKLPTSPVALINPEKLTQMVRESRMGNWNEGEPSVLSNSSKSAFTVPKEIYRLADFIIARVEEPELFRQPEQRSDLAVIRDTLDTTKHDVTIPPSVSVHSVIYSLLVFLSALPEPVIPFAFQGQCLAAARQLSASMAPTAGASNGNVMAVYQAIARLPIDHQNLFFYLVSFIKRCLTFSSTNGTNVDMLASTFADLMLREPPYISASPKSQPLHQDAQTRRSQQQLAQARQELKTLFLKTFITSDTEEVIRRLKQI</sequence>
<dbReference type="GO" id="GO:0031901">
    <property type="term" value="C:early endosome membrane"/>
    <property type="evidence" value="ECO:0007669"/>
    <property type="project" value="UniProtKB-SubCell"/>
</dbReference>
<comment type="subcellular location">
    <subcellularLocation>
        <location evidence="2">Cytoplasmic vesicle</location>
        <location evidence="2">Phagosome membrane</location>
    </subcellularLocation>
    <subcellularLocation>
        <location evidence="1">Early endosome membrane</location>
    </subcellularLocation>
</comment>
<dbReference type="AlphaFoldDB" id="A0A0R3TUH8"/>
<dbReference type="Pfam" id="PF22669">
    <property type="entry name" value="Exo_endo_phos2"/>
    <property type="match status" value="1"/>
</dbReference>
<keyword evidence="4" id="KW-0968">Cytoplasmic vesicle</keyword>
<protein>
    <submittedName>
        <fullName evidence="8">Rho-GAP domain-containing protein</fullName>
    </submittedName>
</protein>
<reference evidence="6 7" key="2">
    <citation type="submission" date="2018-11" db="EMBL/GenBank/DDBJ databases">
        <authorList>
            <consortium name="Pathogen Informatics"/>
        </authorList>
    </citation>
    <scope>NUCLEOTIDE SEQUENCE [LARGE SCALE GENOMIC DNA]</scope>
</reference>
<feature type="domain" description="Rho-GAP" evidence="5">
    <location>
        <begin position="504"/>
        <end position="707"/>
    </location>
</feature>
<dbReference type="OrthoDB" id="7862313at2759"/>
<dbReference type="GO" id="GO:0046856">
    <property type="term" value="P:phosphatidylinositol dephosphorylation"/>
    <property type="evidence" value="ECO:0007669"/>
    <property type="project" value="InterPro"/>
</dbReference>
<dbReference type="SUPFAM" id="SSF48350">
    <property type="entry name" value="GTPase activation domain, GAP"/>
    <property type="match status" value="1"/>
</dbReference>
<dbReference type="GO" id="GO:0007165">
    <property type="term" value="P:signal transduction"/>
    <property type="evidence" value="ECO:0007669"/>
    <property type="project" value="InterPro"/>
</dbReference>
<dbReference type="Pfam" id="PF00620">
    <property type="entry name" value="RhoGAP"/>
    <property type="match status" value="1"/>
</dbReference>
<evidence type="ECO:0000313" key="8">
    <source>
        <dbReference type="WBParaSite" id="HNAJ_0001141901-mRNA-1"/>
    </source>
</evidence>
<reference evidence="8" key="1">
    <citation type="submission" date="2017-02" db="UniProtKB">
        <authorList>
            <consortium name="WormBaseParasite"/>
        </authorList>
    </citation>
    <scope>IDENTIFICATION</scope>
</reference>
<keyword evidence="3" id="KW-0967">Endosome</keyword>
<organism evidence="8">
    <name type="scientific">Rodentolepis nana</name>
    <name type="common">Dwarf tapeworm</name>
    <name type="synonym">Hymenolepis nana</name>
    <dbReference type="NCBI Taxonomy" id="102285"/>
    <lineage>
        <taxon>Eukaryota</taxon>
        <taxon>Metazoa</taxon>
        <taxon>Spiralia</taxon>
        <taxon>Lophotrochozoa</taxon>
        <taxon>Platyhelminthes</taxon>
        <taxon>Cestoda</taxon>
        <taxon>Eucestoda</taxon>
        <taxon>Cyclophyllidea</taxon>
        <taxon>Hymenolepididae</taxon>
        <taxon>Rodentolepis</taxon>
    </lineage>
</organism>
<dbReference type="Pfam" id="PF21310">
    <property type="entry name" value="OCRL-like_ASH"/>
    <property type="match status" value="2"/>
</dbReference>
<keyword evidence="7" id="KW-1185">Reference proteome</keyword>
<proteinExistence type="predicted"/>
<dbReference type="PROSITE" id="PS50238">
    <property type="entry name" value="RHOGAP"/>
    <property type="match status" value="1"/>
</dbReference>
<accession>A0A0R3TUH8</accession>
<dbReference type="InterPro" id="IPR048869">
    <property type="entry name" value="OCRL-1_2_ASH"/>
</dbReference>
<evidence type="ECO:0000256" key="2">
    <source>
        <dbReference type="ARBA" id="ARBA00004580"/>
    </source>
</evidence>
<dbReference type="InterPro" id="IPR036691">
    <property type="entry name" value="Endo/exonu/phosph_ase_sf"/>
</dbReference>
<dbReference type="SMART" id="SM00128">
    <property type="entry name" value="IPPc"/>
    <property type="match status" value="1"/>
</dbReference>
<dbReference type="InterPro" id="IPR000198">
    <property type="entry name" value="RhoGAP_dom"/>
</dbReference>
<dbReference type="InterPro" id="IPR013783">
    <property type="entry name" value="Ig-like_fold"/>
</dbReference>
<dbReference type="WBParaSite" id="HNAJ_0001141901-mRNA-1">
    <property type="protein sequence ID" value="HNAJ_0001141901-mRNA-1"/>
    <property type="gene ID" value="HNAJ_0001141901"/>
</dbReference>
<dbReference type="GO" id="GO:0030670">
    <property type="term" value="C:phagocytic vesicle membrane"/>
    <property type="evidence" value="ECO:0007669"/>
    <property type="project" value="UniProtKB-SubCell"/>
</dbReference>
<dbReference type="Gene3D" id="3.60.10.10">
    <property type="entry name" value="Endonuclease/exonuclease/phosphatase"/>
    <property type="match status" value="1"/>
</dbReference>
<dbReference type="InterPro" id="IPR046985">
    <property type="entry name" value="IP5"/>
</dbReference>
<evidence type="ECO:0000256" key="4">
    <source>
        <dbReference type="ARBA" id="ARBA00023329"/>
    </source>
</evidence>
<dbReference type="Proteomes" id="UP000278807">
    <property type="component" value="Unassembled WGS sequence"/>
</dbReference>
<dbReference type="PANTHER" id="PTHR11200">
    <property type="entry name" value="INOSITOL 5-PHOSPHATASE"/>
    <property type="match status" value="1"/>
</dbReference>
<evidence type="ECO:0000313" key="7">
    <source>
        <dbReference type="Proteomes" id="UP000278807"/>
    </source>
</evidence>
<dbReference type="InterPro" id="IPR000300">
    <property type="entry name" value="IPPc"/>
</dbReference>
<dbReference type="EMBL" id="UZAE01013565">
    <property type="protein sequence ID" value="VDO10381.1"/>
    <property type="molecule type" value="Genomic_DNA"/>
</dbReference>
<evidence type="ECO:0000313" key="6">
    <source>
        <dbReference type="EMBL" id="VDO10381.1"/>
    </source>
</evidence>
<dbReference type="SMART" id="SM00324">
    <property type="entry name" value="RhoGAP"/>
    <property type="match status" value="1"/>
</dbReference>
<gene>
    <name evidence="6" type="ORF">HNAJ_LOCUS11409</name>
</gene>
<evidence type="ECO:0000256" key="1">
    <source>
        <dbReference type="ARBA" id="ARBA00004146"/>
    </source>
</evidence>
<dbReference type="GO" id="GO:0004439">
    <property type="term" value="F:phosphatidylinositol-4,5-bisphosphate 5-phosphatase activity"/>
    <property type="evidence" value="ECO:0007669"/>
    <property type="project" value="TreeGrafter"/>
</dbReference>
<dbReference type="Gene3D" id="2.60.40.10">
    <property type="entry name" value="Immunoglobulins"/>
    <property type="match status" value="1"/>
</dbReference>
<dbReference type="SUPFAM" id="SSF56219">
    <property type="entry name" value="DNase I-like"/>
    <property type="match status" value="1"/>
</dbReference>
<dbReference type="PANTHER" id="PTHR11200:SF300">
    <property type="entry name" value="TYPE II INOSITOL 1,4,5-TRISPHOSPHATE 5-PHOSPHATASE"/>
    <property type="match status" value="1"/>
</dbReference>
<evidence type="ECO:0000259" key="5">
    <source>
        <dbReference type="PROSITE" id="PS50238"/>
    </source>
</evidence>